<sequence length="69" mass="8378">MLSYMIPTSSSCGLKFDFVISMFIQVMFFAERHINPGEEITYDYHFNREDEGQRILCFCRSRYCRRYLN</sequence>
<dbReference type="PANTHER" id="PTHR45838:SF4">
    <property type="entry name" value="HISTONE-LYSINE N-METHYLTRANSFERASE TRITHORAX"/>
    <property type="match status" value="1"/>
</dbReference>
<dbReference type="EMBL" id="EU970428">
    <property type="protein sequence ID" value="ACG42546.1"/>
    <property type="molecule type" value="mRNA"/>
</dbReference>
<dbReference type="InterPro" id="IPR046341">
    <property type="entry name" value="SET_dom_sf"/>
</dbReference>
<proteinExistence type="evidence at transcript level"/>
<evidence type="ECO:0000313" key="4">
    <source>
        <dbReference type="EMBL" id="ACG42546.1"/>
    </source>
</evidence>
<dbReference type="InterPro" id="IPR001214">
    <property type="entry name" value="SET_dom"/>
</dbReference>
<dbReference type="AlphaFoldDB" id="B6TZL3"/>
<organism evidence="4">
    <name type="scientific">Zea mays</name>
    <name type="common">Maize</name>
    <dbReference type="NCBI Taxonomy" id="4577"/>
    <lineage>
        <taxon>Eukaryota</taxon>
        <taxon>Viridiplantae</taxon>
        <taxon>Streptophyta</taxon>
        <taxon>Embryophyta</taxon>
        <taxon>Tracheophyta</taxon>
        <taxon>Spermatophyta</taxon>
        <taxon>Magnoliopsida</taxon>
        <taxon>Liliopsida</taxon>
        <taxon>Poales</taxon>
        <taxon>Poaceae</taxon>
        <taxon>PACMAD clade</taxon>
        <taxon>Panicoideae</taxon>
        <taxon>Andropogonodae</taxon>
        <taxon>Andropogoneae</taxon>
        <taxon>Tripsacinae</taxon>
        <taxon>Zea</taxon>
    </lineage>
</organism>
<evidence type="ECO:0000259" key="3">
    <source>
        <dbReference type="Pfam" id="PF00856"/>
    </source>
</evidence>
<dbReference type="Pfam" id="PF00856">
    <property type="entry name" value="SET"/>
    <property type="match status" value="1"/>
</dbReference>
<keyword evidence="1" id="KW-0805">Transcription regulation</keyword>
<evidence type="ECO:0000256" key="2">
    <source>
        <dbReference type="ARBA" id="ARBA00023163"/>
    </source>
</evidence>
<evidence type="ECO:0000256" key="1">
    <source>
        <dbReference type="ARBA" id="ARBA00023015"/>
    </source>
</evidence>
<dbReference type="HOGENOM" id="CLU_2779550_0_0_1"/>
<keyword evidence="2" id="KW-0804">Transcription</keyword>
<dbReference type="SUPFAM" id="SSF82199">
    <property type="entry name" value="SET domain"/>
    <property type="match status" value="1"/>
</dbReference>
<accession>B6TZL3</accession>
<dbReference type="Gene3D" id="2.170.270.10">
    <property type="entry name" value="SET domain"/>
    <property type="match status" value="1"/>
</dbReference>
<reference evidence="4" key="1">
    <citation type="journal article" date="2009" name="Plant Mol. Biol.">
        <title>Insights into corn genes derived from large-scale cDNA sequencing.</title>
        <authorList>
            <person name="Alexandrov N.N."/>
            <person name="Brover V.V."/>
            <person name="Freidin S."/>
            <person name="Troukhan M.E."/>
            <person name="Tatarinova T.V."/>
            <person name="Zhang H."/>
            <person name="Swaller T.J."/>
            <person name="Lu Y.P."/>
            <person name="Bouck J."/>
            <person name="Flavell R.B."/>
            <person name="Feldmann K.A."/>
        </authorList>
    </citation>
    <scope>NUCLEOTIDE SEQUENCE</scope>
</reference>
<feature type="domain" description="SET" evidence="3">
    <location>
        <begin position="12"/>
        <end position="44"/>
    </location>
</feature>
<name>B6TZL3_MAIZE</name>
<dbReference type="PANTHER" id="PTHR45838">
    <property type="entry name" value="HISTONE-LYSINE-N-METHYLTRANSFERASE 2 KMT2 FAMILY MEMBER"/>
    <property type="match status" value="1"/>
</dbReference>
<protein>
    <recommendedName>
        <fullName evidence="3">SET domain-containing protein</fullName>
    </recommendedName>
</protein>